<comment type="subcellular location">
    <subcellularLocation>
        <location evidence="1">Cell membrane</location>
        <topology evidence="1">Multi-pass membrane protein</topology>
    </subcellularLocation>
</comment>
<dbReference type="PANTHER" id="PTHR30250">
    <property type="entry name" value="PST FAMILY PREDICTED COLANIC ACID TRANSPORTER"/>
    <property type="match status" value="1"/>
</dbReference>
<evidence type="ECO:0000313" key="8">
    <source>
        <dbReference type="Proteomes" id="UP000250242"/>
    </source>
</evidence>
<protein>
    <submittedName>
        <fullName evidence="7">Colanic acid exporter</fullName>
    </submittedName>
</protein>
<feature type="transmembrane region" description="Helical" evidence="6">
    <location>
        <begin position="51"/>
        <end position="71"/>
    </location>
</feature>
<keyword evidence="3 6" id="KW-0812">Transmembrane</keyword>
<evidence type="ECO:0000256" key="6">
    <source>
        <dbReference type="SAM" id="Phobius"/>
    </source>
</evidence>
<dbReference type="Pfam" id="PF13440">
    <property type="entry name" value="Polysacc_synt_3"/>
    <property type="match status" value="1"/>
</dbReference>
<gene>
    <name evidence="7" type="ORF">NCTC11009_01979</name>
</gene>
<feature type="transmembrane region" description="Helical" evidence="6">
    <location>
        <begin position="366"/>
        <end position="386"/>
    </location>
</feature>
<feature type="transmembrane region" description="Helical" evidence="6">
    <location>
        <begin position="83"/>
        <end position="107"/>
    </location>
</feature>
<reference evidence="7 8" key="1">
    <citation type="submission" date="2018-06" db="EMBL/GenBank/DDBJ databases">
        <authorList>
            <consortium name="Pathogen Informatics"/>
            <person name="Doyle S."/>
        </authorList>
    </citation>
    <scope>NUCLEOTIDE SEQUENCE [LARGE SCALE GENOMIC DNA]</scope>
    <source>
        <strain evidence="7 8">NCTC11009</strain>
    </source>
</reference>
<dbReference type="RefSeq" id="WP_053087529.1">
    <property type="nucleotide sequence ID" value="NZ_JVJW01000037.1"/>
</dbReference>
<dbReference type="PANTHER" id="PTHR30250:SF28">
    <property type="entry name" value="POLYSACCHARIDE BIOSYNTHESIS PROTEIN"/>
    <property type="match status" value="1"/>
</dbReference>
<name>A0A2X1UNQ6_9BURK</name>
<keyword evidence="4 6" id="KW-1133">Transmembrane helix</keyword>
<feature type="transmembrane region" description="Helical" evidence="6">
    <location>
        <begin position="452"/>
        <end position="472"/>
    </location>
</feature>
<feature type="transmembrane region" description="Helical" evidence="6">
    <location>
        <begin position="161"/>
        <end position="181"/>
    </location>
</feature>
<dbReference type="InterPro" id="IPR050833">
    <property type="entry name" value="Poly_Biosynth_Transport"/>
</dbReference>
<sequence length="477" mass="53082">MRELIQRLLPKNAFARGVSVLVGGTVSAQALMILASPILTRLYSPEDFGLLAVYAGILGLFTVIASLRYELAIPLPEKDSEAANIAVLSLLIVIFFSIISAILILFWGADIAWLFGQPIMARYLWLLPVGVLAIGAYQVFNYWSVRTKSFGNIAKTRVRQSVAILVIQLSAFKLGALGLIVGQTTGQSVGVISLARPALKTKHFKGWRWGGLKRVAIRYKDFPIFSTWEGFLNATSWQAAPLLFAMLFSPTVAGFYALANRVLALPASLIGEAVGNVFFADAADAYREDKLAPLFESVYSKLVYIIMPVMLVLIIDAPRLFVFVFGERWEEAGKLAQWMSPWLAVVFIASPLSVMFIILEKQKQGAYFQSLMLLSRVLGIVVGFYYDSVVLAVILFSFLGMLCWVGFLIWVAVCAKSSLQSLYRPLLKSFCLSIVCVVPIVVNNLLALEQVYWYVALFLTWLLSTAYYVIFFKQEFI</sequence>
<evidence type="ECO:0000256" key="2">
    <source>
        <dbReference type="ARBA" id="ARBA00022475"/>
    </source>
</evidence>
<dbReference type="AlphaFoldDB" id="A0A2X1UNQ6"/>
<evidence type="ECO:0000256" key="1">
    <source>
        <dbReference type="ARBA" id="ARBA00004651"/>
    </source>
</evidence>
<evidence type="ECO:0000256" key="5">
    <source>
        <dbReference type="ARBA" id="ARBA00023136"/>
    </source>
</evidence>
<evidence type="ECO:0000313" key="7">
    <source>
        <dbReference type="EMBL" id="SPY08747.1"/>
    </source>
</evidence>
<accession>A0A2X1UNQ6</accession>
<organism evidence="7 8">
    <name type="scientific">Oligella urethralis</name>
    <dbReference type="NCBI Taxonomy" id="90245"/>
    <lineage>
        <taxon>Bacteria</taxon>
        <taxon>Pseudomonadati</taxon>
        <taxon>Pseudomonadota</taxon>
        <taxon>Betaproteobacteria</taxon>
        <taxon>Burkholderiales</taxon>
        <taxon>Alcaligenaceae</taxon>
        <taxon>Oligella</taxon>
    </lineage>
</organism>
<feature type="transmembrane region" description="Helical" evidence="6">
    <location>
        <begin position="239"/>
        <end position="259"/>
    </location>
</feature>
<feature type="transmembrane region" description="Helical" evidence="6">
    <location>
        <begin position="302"/>
        <end position="326"/>
    </location>
</feature>
<keyword evidence="5 6" id="KW-0472">Membrane</keyword>
<dbReference type="Proteomes" id="UP000250242">
    <property type="component" value="Unassembled WGS sequence"/>
</dbReference>
<dbReference type="EMBL" id="UATH01000001">
    <property type="protein sequence ID" value="SPY08747.1"/>
    <property type="molecule type" value="Genomic_DNA"/>
</dbReference>
<feature type="transmembrane region" description="Helical" evidence="6">
    <location>
        <begin position="338"/>
        <end position="359"/>
    </location>
</feature>
<dbReference type="GO" id="GO:0005886">
    <property type="term" value="C:plasma membrane"/>
    <property type="evidence" value="ECO:0007669"/>
    <property type="project" value="UniProtKB-SubCell"/>
</dbReference>
<evidence type="ECO:0000256" key="3">
    <source>
        <dbReference type="ARBA" id="ARBA00022692"/>
    </source>
</evidence>
<proteinExistence type="predicted"/>
<evidence type="ECO:0000256" key="4">
    <source>
        <dbReference type="ARBA" id="ARBA00022989"/>
    </source>
</evidence>
<feature type="transmembrane region" description="Helical" evidence="6">
    <location>
        <begin position="426"/>
        <end position="446"/>
    </location>
</feature>
<feature type="transmembrane region" description="Helical" evidence="6">
    <location>
        <begin position="392"/>
        <end position="414"/>
    </location>
</feature>
<feature type="transmembrane region" description="Helical" evidence="6">
    <location>
        <begin position="119"/>
        <end position="140"/>
    </location>
</feature>
<keyword evidence="2" id="KW-1003">Cell membrane</keyword>
<feature type="transmembrane region" description="Helical" evidence="6">
    <location>
        <begin position="20"/>
        <end position="39"/>
    </location>
</feature>